<proteinExistence type="predicted"/>
<organism evidence="2 3">
    <name type="scientific">Hapsidospora chrysogenum (strain ATCC 11550 / CBS 779.69 / DSM 880 / IAM 14645 / JCM 23072 / IMI 49137)</name>
    <name type="common">Acremonium chrysogenum</name>
    <dbReference type="NCBI Taxonomy" id="857340"/>
    <lineage>
        <taxon>Eukaryota</taxon>
        <taxon>Fungi</taxon>
        <taxon>Dikarya</taxon>
        <taxon>Ascomycota</taxon>
        <taxon>Pezizomycotina</taxon>
        <taxon>Sordariomycetes</taxon>
        <taxon>Hypocreomycetidae</taxon>
        <taxon>Hypocreales</taxon>
        <taxon>Bionectriaceae</taxon>
        <taxon>Hapsidospora</taxon>
    </lineage>
</organism>
<evidence type="ECO:0000313" key="3">
    <source>
        <dbReference type="Proteomes" id="UP000029964"/>
    </source>
</evidence>
<dbReference type="AlphaFoldDB" id="A0A086TBS5"/>
<dbReference type="EMBL" id="JPKY01000015">
    <property type="protein sequence ID" value="KFH46807.1"/>
    <property type="molecule type" value="Genomic_DNA"/>
</dbReference>
<evidence type="ECO:0000313" key="2">
    <source>
        <dbReference type="EMBL" id="KFH46807.1"/>
    </source>
</evidence>
<name>A0A086TBS5_HAPC1</name>
<keyword evidence="1" id="KW-0812">Transmembrane</keyword>
<comment type="caution">
    <text evidence="2">The sequence shown here is derived from an EMBL/GenBank/DDBJ whole genome shotgun (WGS) entry which is preliminary data.</text>
</comment>
<reference evidence="3" key="1">
    <citation type="journal article" date="2014" name="Genome Announc.">
        <title>Genome sequence and annotation of Acremonium chrysogenum, producer of the beta-lactam antibiotic cephalosporin C.</title>
        <authorList>
            <person name="Terfehr D."/>
            <person name="Dahlmann T.A."/>
            <person name="Specht T."/>
            <person name="Zadra I."/>
            <person name="Kuernsteiner H."/>
            <person name="Kueck U."/>
        </authorList>
    </citation>
    <scope>NUCLEOTIDE SEQUENCE [LARGE SCALE GENOMIC DNA]</scope>
    <source>
        <strain evidence="3">ATCC 11550 / CBS 779.69 / DSM 880 / IAM 14645 / JCM 23072 / IMI 49137</strain>
    </source>
</reference>
<dbReference type="HOGENOM" id="CLU_199238_0_0_1"/>
<gene>
    <name evidence="2" type="ORF">ACRE_023610</name>
</gene>
<accession>A0A086TBS5</accession>
<keyword evidence="1" id="KW-1133">Transmembrane helix</keyword>
<keyword evidence="3" id="KW-1185">Reference proteome</keyword>
<feature type="transmembrane region" description="Helical" evidence="1">
    <location>
        <begin position="28"/>
        <end position="50"/>
    </location>
</feature>
<evidence type="ECO:0000256" key="1">
    <source>
        <dbReference type="SAM" id="Phobius"/>
    </source>
</evidence>
<sequence length="64" mass="7186">MAAIHALVTRDFVTGQLVKRKSWPAKNVGVMVVFVIVGIVGIGLITLWVYKYVQKRKAAKQQFL</sequence>
<protein>
    <submittedName>
        <fullName evidence="2">Uncharacterized protein</fullName>
    </submittedName>
</protein>
<keyword evidence="1" id="KW-0472">Membrane</keyword>
<dbReference type="Proteomes" id="UP000029964">
    <property type="component" value="Unassembled WGS sequence"/>
</dbReference>